<dbReference type="Proteomes" id="UP001396334">
    <property type="component" value="Unassembled WGS sequence"/>
</dbReference>
<dbReference type="SUPFAM" id="SSF103481">
    <property type="entry name" value="Multidrug resistance efflux transporter EmrE"/>
    <property type="match status" value="1"/>
</dbReference>
<sequence>MLELVLSKLALVSPQCCQWKLGWNIRLLTVAYAGILGSGLMISLISWCVRMRGPLYVASFNPLLLVLVASAGAFFLEEKFYLGSANCGGTIRRAVGKGPRD</sequence>
<proteinExistence type="predicted"/>
<gene>
    <name evidence="6" type="ORF">V6N11_074384</name>
</gene>
<dbReference type="InterPro" id="IPR030184">
    <property type="entry name" value="WAT1-related"/>
</dbReference>
<evidence type="ECO:0000313" key="7">
    <source>
        <dbReference type="Proteomes" id="UP001396334"/>
    </source>
</evidence>
<dbReference type="EMBL" id="JBBPBN010000026">
    <property type="protein sequence ID" value="KAK9007462.1"/>
    <property type="molecule type" value="Genomic_DNA"/>
</dbReference>
<comment type="caution">
    <text evidence="6">The sequence shown here is derived from an EMBL/GenBank/DDBJ whole genome shotgun (WGS) entry which is preliminary data.</text>
</comment>
<reference evidence="6 7" key="1">
    <citation type="journal article" date="2024" name="G3 (Bethesda)">
        <title>Genome assembly of Hibiscus sabdariffa L. provides insights into metabolisms of medicinal natural products.</title>
        <authorList>
            <person name="Kim T."/>
        </authorList>
    </citation>
    <scope>NUCLEOTIDE SEQUENCE [LARGE SCALE GENOMIC DNA]</scope>
    <source>
        <strain evidence="6">TK-2024</strain>
        <tissue evidence="6">Old leaves</tissue>
    </source>
</reference>
<name>A0ABR2R456_9ROSI</name>
<evidence type="ECO:0008006" key="8">
    <source>
        <dbReference type="Google" id="ProtNLM"/>
    </source>
</evidence>
<keyword evidence="3 5" id="KW-1133">Transmembrane helix</keyword>
<keyword evidence="2 5" id="KW-0812">Transmembrane</keyword>
<evidence type="ECO:0000256" key="3">
    <source>
        <dbReference type="ARBA" id="ARBA00022989"/>
    </source>
</evidence>
<feature type="transmembrane region" description="Helical" evidence="5">
    <location>
        <begin position="55"/>
        <end position="76"/>
    </location>
</feature>
<evidence type="ECO:0000256" key="1">
    <source>
        <dbReference type="ARBA" id="ARBA00004141"/>
    </source>
</evidence>
<dbReference type="PANTHER" id="PTHR31218">
    <property type="entry name" value="WAT1-RELATED PROTEIN"/>
    <property type="match status" value="1"/>
</dbReference>
<evidence type="ECO:0000313" key="6">
    <source>
        <dbReference type="EMBL" id="KAK9007462.1"/>
    </source>
</evidence>
<keyword evidence="7" id="KW-1185">Reference proteome</keyword>
<accession>A0ABR2R456</accession>
<keyword evidence="4 5" id="KW-0472">Membrane</keyword>
<comment type="subcellular location">
    <subcellularLocation>
        <location evidence="1">Membrane</location>
        <topology evidence="1">Multi-pass membrane protein</topology>
    </subcellularLocation>
</comment>
<evidence type="ECO:0000256" key="5">
    <source>
        <dbReference type="SAM" id="Phobius"/>
    </source>
</evidence>
<feature type="transmembrane region" description="Helical" evidence="5">
    <location>
        <begin position="27"/>
        <end position="48"/>
    </location>
</feature>
<protein>
    <recommendedName>
        <fullName evidence="8">WAT1-related protein</fullName>
    </recommendedName>
</protein>
<dbReference type="InterPro" id="IPR037185">
    <property type="entry name" value="EmrE-like"/>
</dbReference>
<evidence type="ECO:0000256" key="4">
    <source>
        <dbReference type="ARBA" id="ARBA00023136"/>
    </source>
</evidence>
<evidence type="ECO:0000256" key="2">
    <source>
        <dbReference type="ARBA" id="ARBA00022692"/>
    </source>
</evidence>
<organism evidence="6 7">
    <name type="scientific">Hibiscus sabdariffa</name>
    <name type="common">roselle</name>
    <dbReference type="NCBI Taxonomy" id="183260"/>
    <lineage>
        <taxon>Eukaryota</taxon>
        <taxon>Viridiplantae</taxon>
        <taxon>Streptophyta</taxon>
        <taxon>Embryophyta</taxon>
        <taxon>Tracheophyta</taxon>
        <taxon>Spermatophyta</taxon>
        <taxon>Magnoliopsida</taxon>
        <taxon>eudicotyledons</taxon>
        <taxon>Gunneridae</taxon>
        <taxon>Pentapetalae</taxon>
        <taxon>rosids</taxon>
        <taxon>malvids</taxon>
        <taxon>Malvales</taxon>
        <taxon>Malvaceae</taxon>
        <taxon>Malvoideae</taxon>
        <taxon>Hibiscus</taxon>
    </lineage>
</organism>